<feature type="transmembrane region" description="Helical" evidence="1">
    <location>
        <begin position="12"/>
        <end position="31"/>
    </location>
</feature>
<protein>
    <submittedName>
        <fullName evidence="2">Uncharacterized protein</fullName>
    </submittedName>
</protein>
<dbReference type="EMBL" id="AP018248">
    <property type="protein sequence ID" value="BAZ02105.1"/>
    <property type="molecule type" value="Genomic_DNA"/>
</dbReference>
<dbReference type="InterPro" id="IPR008964">
    <property type="entry name" value="Invasin/intimin_cell_adhesion"/>
</dbReference>
<dbReference type="Gene3D" id="2.60.40.10">
    <property type="entry name" value="Immunoglobulins"/>
    <property type="match status" value="1"/>
</dbReference>
<dbReference type="InterPro" id="IPR013783">
    <property type="entry name" value="Ig-like_fold"/>
</dbReference>
<dbReference type="SUPFAM" id="SSF49373">
    <property type="entry name" value="Invasin/intimin cell-adhesion fragments"/>
    <property type="match status" value="1"/>
</dbReference>
<reference evidence="2 3" key="1">
    <citation type="submission" date="2017-06" db="EMBL/GenBank/DDBJ databases">
        <title>Genome sequencing of cyanobaciteial culture collection at National Institute for Environmental Studies (NIES).</title>
        <authorList>
            <person name="Hirose Y."/>
            <person name="Shimura Y."/>
            <person name="Fujisawa T."/>
            <person name="Nakamura Y."/>
            <person name="Kawachi M."/>
        </authorList>
    </citation>
    <scope>NUCLEOTIDE SEQUENCE [LARGE SCALE GENOMIC DNA]</scope>
    <source>
        <strain evidence="2 3">NIES-37</strain>
    </source>
</reference>
<sequence length="1367" mass="149122">MKPRLHHTTTFNLSLIGAMAGALSIILYPIVAHGETTDNSQLAVEVNDNFNFALQAEKVEQITVSSEEPESKVPETIIDVNSADIFANNQQQLTTASLIESSSINFDSSTFDTEFSDQYDTIATTVSQKETQPSLGIQPFQPTVETTLPRGLSKIAADASSSTTSATTEIQTFQPAVETTLPRGLSKIATDASSENTSVSTEIQTFQSTVETTLPRGLSKIATDASNESTAATTEIQIFQPTVETTLPRGLSKIAEGVKENIDPNSPSPNASPISTGVKILTPTADSVLDAPATTVSVQFPAGGQVELRVNGTLVDSSLVGRTESDSTTNLVTQTWYGVSLQSGKNTISAQILGSTEPPATVEVVIRGTPKQLTLETVESRIPADGRTTATVKGQLIDENGNRSNQDAVITLIPTAGDFVGQDFKPDQPGFQVEAKGGQFTATLRSNLTAQTVRILAKVNDLEAFTQLQFETALRPSLLTGVVDLRLGARGTDYYGSFRDFLRPDRDNRTQLDFHSAIFATGAIGDWLFTGSYNSSRNLNQDCNCENRLFRSNQFSEQNYPVYGDSSTSTVVTPSIDSVYVRFEHSSGIPGSTPDYFMWGDYNTEEFARSSQQYTATTRQLHGFKANYNLGNLQFTAFYGNNLQGFQRDAIAPDGTSGYYFLSRRILVPGSENVFLELEELNRPGTVLQRKQLGRGSDYEIDYDRGTLLFREPILRTDIDQEGQVLVRKIIVSYQYDTQDSNSDIYAGRLQYNFSRAVNQESWLAATYVRENQGVRGFELYGADAMIALGGNSKLIAEYAHSTNNSDVMGKVSGEAYRLEAEGQIFQGIQGRAYYRYAGTGFANNATISFVPGQTRYGAQLTGQVSATTNIRLQYDHEDNFGIAPQPLDTFEELFSPRSQAVPGSQVNNSLTTISAGIQQRFGRNTIDLDWIHRNREDRIPANALSSNSDQLRSRLTVPLASNLTFQAQNELTLSSTKDTVYPDRTIFGLNWAVIPGINISLAQQFYSSGQLSGNSITSLSVNGEHKLGTDTVLTGRYSILGGANEITTQGAIGLNNRWSIAPGLRLNLAYEHVFGSFFKKTAAGQQFSQPFASGQSASAIGFNGGDSYSVGLEYSDNPQFQASARYEYRSSAGGSNTVISAAATGKISPSLTALVRYQQANSSNQKLTGLGDTVNLKVGLAYRDPHSDKFNALLRYEYRQNPATIPDTILLGSGTGSEDHTFALEAIYAPNWQWEFYGKYALRNSTSYLASDLVGTTTVNLAQFRATYRLGYSMDLVGEARFINQSTYTETGFVIEAGYYLSPNLRLAAGYVFGRVDDRDFSGTRSAGGPYLGITLKLNELFDGFGQQKVTPFQQQESQVPGKLRI</sequence>
<keyword evidence="1" id="KW-0812">Transmembrane</keyword>
<evidence type="ECO:0000313" key="2">
    <source>
        <dbReference type="EMBL" id="BAZ02105.1"/>
    </source>
</evidence>
<organism evidence="2 3">
    <name type="scientific">Tolypothrix tenuis PCC 7101</name>
    <dbReference type="NCBI Taxonomy" id="231146"/>
    <lineage>
        <taxon>Bacteria</taxon>
        <taxon>Bacillati</taxon>
        <taxon>Cyanobacteriota</taxon>
        <taxon>Cyanophyceae</taxon>
        <taxon>Nostocales</taxon>
        <taxon>Tolypothrichaceae</taxon>
        <taxon>Tolypothrix</taxon>
    </lineage>
</organism>
<gene>
    <name evidence="2" type="ORF">NIES37_61130</name>
</gene>
<accession>A0A1Z4N8U1</accession>
<keyword evidence="3" id="KW-1185">Reference proteome</keyword>
<evidence type="ECO:0000313" key="3">
    <source>
        <dbReference type="Proteomes" id="UP000218785"/>
    </source>
</evidence>
<dbReference type="KEGG" id="ttq:NIES37_61130"/>
<name>A0A1Z4N8U1_9CYAN</name>
<keyword evidence="1" id="KW-1133">Transmembrane helix</keyword>
<evidence type="ECO:0000256" key="1">
    <source>
        <dbReference type="SAM" id="Phobius"/>
    </source>
</evidence>
<dbReference type="SUPFAM" id="SSF56935">
    <property type="entry name" value="Porins"/>
    <property type="match status" value="1"/>
</dbReference>
<keyword evidence="1" id="KW-0472">Membrane</keyword>
<dbReference type="RefSeq" id="WP_339382083.1">
    <property type="nucleotide sequence ID" value="NZ_CAWNJS010000001.1"/>
</dbReference>
<proteinExistence type="predicted"/>
<dbReference type="Proteomes" id="UP000218785">
    <property type="component" value="Chromosome"/>
</dbReference>